<accession>A0ABV5WQF0</accession>
<dbReference type="Gene3D" id="2.40.50.100">
    <property type="match status" value="1"/>
</dbReference>
<dbReference type="InterPro" id="IPR011053">
    <property type="entry name" value="Single_hybrid_motif"/>
</dbReference>
<organism evidence="1 2">
    <name type="scientific">Ectobacillus funiculus</name>
    <dbReference type="NCBI Taxonomy" id="137993"/>
    <lineage>
        <taxon>Bacteria</taxon>
        <taxon>Bacillati</taxon>
        <taxon>Bacillota</taxon>
        <taxon>Bacilli</taxon>
        <taxon>Bacillales</taxon>
        <taxon>Bacillaceae</taxon>
        <taxon>Ectobacillus</taxon>
    </lineage>
</organism>
<sequence length="81" mass="8862">MVETVYSPCCGKVEKVFVNEESYIYEWEKLLTIRTEDGGTEEVAIGVSGNIASVEVEPGEEVNTNTVLCKVADDLKITGCE</sequence>
<evidence type="ECO:0000313" key="1">
    <source>
        <dbReference type="EMBL" id="MFB9762560.1"/>
    </source>
</evidence>
<evidence type="ECO:0008006" key="3">
    <source>
        <dbReference type="Google" id="ProtNLM"/>
    </source>
</evidence>
<dbReference type="EMBL" id="JBHMAF010000199">
    <property type="protein sequence ID" value="MFB9762560.1"/>
    <property type="molecule type" value="Genomic_DNA"/>
</dbReference>
<evidence type="ECO:0000313" key="2">
    <source>
        <dbReference type="Proteomes" id="UP001589609"/>
    </source>
</evidence>
<reference evidence="1 2" key="1">
    <citation type="submission" date="2024-09" db="EMBL/GenBank/DDBJ databases">
        <authorList>
            <person name="Sun Q."/>
            <person name="Mori K."/>
        </authorList>
    </citation>
    <scope>NUCLEOTIDE SEQUENCE [LARGE SCALE GENOMIC DNA]</scope>
    <source>
        <strain evidence="1 2">JCM 11201</strain>
    </source>
</reference>
<gene>
    <name evidence="1" type="ORF">ACFFMS_30505</name>
</gene>
<comment type="caution">
    <text evidence="1">The sequence shown here is derived from an EMBL/GenBank/DDBJ whole genome shotgun (WGS) entry which is preliminary data.</text>
</comment>
<dbReference type="RefSeq" id="WP_379952510.1">
    <property type="nucleotide sequence ID" value="NZ_JBHMAF010000199.1"/>
</dbReference>
<keyword evidence="2" id="KW-1185">Reference proteome</keyword>
<dbReference type="Proteomes" id="UP001589609">
    <property type="component" value="Unassembled WGS sequence"/>
</dbReference>
<protein>
    <recommendedName>
        <fullName evidence="3">Lipoyl-binding domain-containing protein</fullName>
    </recommendedName>
</protein>
<dbReference type="SUPFAM" id="SSF51230">
    <property type="entry name" value="Single hybrid motif"/>
    <property type="match status" value="1"/>
</dbReference>
<proteinExistence type="predicted"/>
<name>A0ABV5WQF0_9BACI</name>